<evidence type="ECO:0000313" key="2">
    <source>
        <dbReference type="Proteomes" id="UP000094444"/>
    </source>
</evidence>
<keyword evidence="2" id="KW-1185">Reference proteome</keyword>
<dbReference type="Proteomes" id="UP000094444">
    <property type="component" value="Unassembled WGS sequence"/>
</dbReference>
<proteinExistence type="predicted"/>
<dbReference type="OrthoDB" id="5232093at2759"/>
<reference evidence="1" key="1">
    <citation type="submission" date="2017-09" db="EMBL/GenBank/DDBJ databases">
        <title>Polyketide synthases of a Diaporthe helianthi virulent isolate.</title>
        <authorList>
            <person name="Baroncelli R."/>
        </authorList>
    </citation>
    <scope>NUCLEOTIDE SEQUENCE [LARGE SCALE GENOMIC DNA]</scope>
    <source>
        <strain evidence="1">7/96</strain>
    </source>
</reference>
<dbReference type="STRING" id="158607.A0A2P5I100"/>
<accession>A0A2P5I100</accession>
<dbReference type="EMBL" id="MAVT02000395">
    <property type="protein sequence ID" value="POS76203.1"/>
    <property type="molecule type" value="Genomic_DNA"/>
</dbReference>
<sequence>MVGDFSREYEYVQTNPKYPENCHEPVVFSAQIGEFCSDVKGCGFLFGRTGPLNTRKGPFFPYAVDVNSCNGGPNGKNTVYLPMHRACFHIALRSPRWDESRSSALRGLFRVLRHRFQVALEQRLSSFPGVYANDQIAWPVPWGLRWDVQNSSINVIGFRTREGVERGYFSKECFDRKFWEQHHYLMSYDPLNIPSLTETILKNLERRDCPAISKGTRPLRKHLRSLPAELKLMIYEYLVQDQEMPLKCTRVLGARFWKALFKKNFPCMEWLWDLDFDLLQQTDPDVRMDWELLFRKLSQGPKVADCLDDNPECGYETFRGVLEHVPPGLEGRRRVWKLVEEMRIGDRSTRLQMEPGPSYFRGHTVSALHRIGFPRDIPEVPVYWGPDGESLGEAELAAL</sequence>
<protein>
    <submittedName>
        <fullName evidence="1">Uncharacterized protein</fullName>
    </submittedName>
</protein>
<evidence type="ECO:0000313" key="1">
    <source>
        <dbReference type="EMBL" id="POS76203.1"/>
    </source>
</evidence>
<organism evidence="1 2">
    <name type="scientific">Diaporthe helianthi</name>
    <dbReference type="NCBI Taxonomy" id="158607"/>
    <lineage>
        <taxon>Eukaryota</taxon>
        <taxon>Fungi</taxon>
        <taxon>Dikarya</taxon>
        <taxon>Ascomycota</taxon>
        <taxon>Pezizomycotina</taxon>
        <taxon>Sordariomycetes</taxon>
        <taxon>Sordariomycetidae</taxon>
        <taxon>Diaporthales</taxon>
        <taxon>Diaporthaceae</taxon>
        <taxon>Diaporthe</taxon>
    </lineage>
</organism>
<name>A0A2P5I100_DIAHE</name>
<gene>
    <name evidence="1" type="ORF">DHEL01_v205400</name>
</gene>
<comment type="caution">
    <text evidence="1">The sequence shown here is derived from an EMBL/GenBank/DDBJ whole genome shotgun (WGS) entry which is preliminary data.</text>
</comment>
<dbReference type="InParanoid" id="A0A2P5I100"/>
<dbReference type="AlphaFoldDB" id="A0A2P5I100"/>